<evidence type="ECO:0008006" key="6">
    <source>
        <dbReference type="Google" id="ProtNLM"/>
    </source>
</evidence>
<name>A0A126QR53_9BACT</name>
<dbReference type="RefSeq" id="WP_066804625.1">
    <property type="nucleotide sequence ID" value="NZ_CP014206.1"/>
</dbReference>
<sequence length="300" mass="33111">MRKTIFLMAATLLLGAATVALAGQVQVFEPMAEGMTQRGLREKAQAQGYGQAVLEEAKAMLPGSLGESREALLKAYFVGHAKPFIQGYKVLSSQDFEDGLSLSLDVRVDRRTLRDSLKSMGLMETLAAPLSASVAWPQDLTEEEQQQVRDLVALTNIEPAEGASPAVVLERGSDKGTWKCRLTWDGQEWMGINQDMAEAWFTVWPRYFDRPRERAAGTGGESLAVTGWFSPDGVLEFDRVLRGWDSAVQDVELAEMDMQPTGAGATWTVTVVNRDRLNMLLNAFLPQRGLSFRLAGQHKE</sequence>
<reference evidence="3 5" key="2">
    <citation type="submission" date="2019-03" db="EMBL/GenBank/DDBJ databases">
        <title>Genomic Encyclopedia of Type Strains, Phase IV (KMG-IV): sequencing the most valuable type-strain genomes for metagenomic binning, comparative biology and taxonomic classification.</title>
        <authorList>
            <person name="Goeker M."/>
        </authorList>
    </citation>
    <scope>NUCLEOTIDE SEQUENCE [LARGE SCALE GENOMIC DNA]</scope>
    <source>
        <strain evidence="3 5">DSM 101483</strain>
    </source>
</reference>
<gene>
    <name evidence="2" type="ORF">AWY79_12890</name>
    <name evidence="3" type="ORF">EDC59_109100</name>
</gene>
<feature type="chain" id="PRO_5044548254" description="Lipoprotein" evidence="1">
    <location>
        <begin position="23"/>
        <end position="300"/>
    </location>
</feature>
<evidence type="ECO:0000313" key="3">
    <source>
        <dbReference type="EMBL" id="TDT87213.1"/>
    </source>
</evidence>
<dbReference type="KEGG" id="dej:AWY79_12890"/>
<evidence type="ECO:0000313" key="4">
    <source>
        <dbReference type="Proteomes" id="UP000055611"/>
    </source>
</evidence>
<protein>
    <recommendedName>
        <fullName evidence="6">Lipoprotein</fullName>
    </recommendedName>
</protein>
<dbReference type="OrthoDB" id="5470220at2"/>
<evidence type="ECO:0000313" key="5">
    <source>
        <dbReference type="Proteomes" id="UP000295506"/>
    </source>
</evidence>
<dbReference type="AlphaFoldDB" id="A0A126QR53"/>
<dbReference type="Proteomes" id="UP000055611">
    <property type="component" value="Chromosome"/>
</dbReference>
<dbReference type="Proteomes" id="UP000295506">
    <property type="component" value="Unassembled WGS sequence"/>
</dbReference>
<proteinExistence type="predicted"/>
<evidence type="ECO:0000256" key="1">
    <source>
        <dbReference type="SAM" id="SignalP"/>
    </source>
</evidence>
<evidence type="ECO:0000313" key="2">
    <source>
        <dbReference type="EMBL" id="AMK11945.1"/>
    </source>
</evidence>
<keyword evidence="1" id="KW-0732">Signal</keyword>
<keyword evidence="4" id="KW-1185">Reference proteome</keyword>
<dbReference type="EMBL" id="SOBK01000009">
    <property type="protein sequence ID" value="TDT87213.1"/>
    <property type="molecule type" value="Genomic_DNA"/>
</dbReference>
<feature type="signal peptide" evidence="1">
    <location>
        <begin position="1"/>
        <end position="22"/>
    </location>
</feature>
<accession>A0A126QR53</accession>
<organism evidence="3 5">
    <name type="scientific">Pseudodesulfovibrio indicus</name>
    <dbReference type="NCBI Taxonomy" id="1716143"/>
    <lineage>
        <taxon>Bacteria</taxon>
        <taxon>Pseudomonadati</taxon>
        <taxon>Thermodesulfobacteriota</taxon>
        <taxon>Desulfovibrionia</taxon>
        <taxon>Desulfovibrionales</taxon>
        <taxon>Desulfovibrionaceae</taxon>
    </lineage>
</organism>
<reference evidence="2 4" key="1">
    <citation type="journal article" date="2016" name="Front. Microbiol.">
        <title>Genome Sequence of the Piezophilic, Mesophilic Sulfate-Reducing Bacterium Desulfovibrio indicus J2T.</title>
        <authorList>
            <person name="Cao J."/>
            <person name="Maignien L."/>
            <person name="Shao Z."/>
            <person name="Alain K."/>
            <person name="Jebbar M."/>
        </authorList>
    </citation>
    <scope>NUCLEOTIDE SEQUENCE [LARGE SCALE GENOMIC DNA]</scope>
    <source>
        <strain evidence="2 4">J2</strain>
    </source>
</reference>
<dbReference type="EMBL" id="CP014206">
    <property type="protein sequence ID" value="AMK11945.1"/>
    <property type="molecule type" value="Genomic_DNA"/>
</dbReference>